<proteinExistence type="inferred from homology"/>
<sequence>DHYDFTRAKVSCSLTWLVAKAFGSDAVPEELAEPLYRDQYNQEHLKPTVASLLQSAELYCRAGSLILRSDAVKPLLGHNAVIQALAQKGLYVTDQDRLVTERDLTSMPIHMSSHLALIDTLMMAYTVELMSVERVMSCISRYTSAEPSRSEDHFQELPYDTEDAIVTWINKVNLRVKIIIHHQVSYHLPLTSLWQHLKARYRKEHGQQRSAPSLPLVENLLKDNTDGCALTTLLHFYCSTVIRLDDICLKETMSLADSLYNLQLVQEFCKNNLNHCCHFTLEDMLYAHASIKSNYLVFMAELFWWFEVVKPSFVQPRILDTNGTGQLFRQISTCNQVSSGKKMAPVSSPVKQKQTERPGSPGSVCAEGYLFITITITNCLPPFPSTNRTSLNVSIRAAGVMKRSTSLSFVDGCIGTWPKEKRSTARGISFEIPLDGERMVPSCEAPSLSSMTRSASSDSLGFKVHFASWGGVRRHPSAIHVNVNGRSSHILEEDEDFTSHKHPERNNTITVKNHNRYSSICVCVSALFSNQENIAAIRCPNGILSDITHSGNNHHGNHSGHISPSTPPSIEEALKIIHDTERPHASLDMGGGEGFFLHGAEPLEPPGAHGEGDDAGSAKTHLNDHEPNSVSTDEVDTGIHVRTEDIQSLDEDSSSLRDYSDMDPDCEAMTRSCPNYERPDRERNRDEGQRGVGGADPEGGRGSGGDRSSPCPSSAPTLPRSHTMSPASSSASSGSGLVRMTSFAEQKFRKLEGRSSGGTTPISTPPLPITSPSPVTTFPRDPSHLLASEMIQLRMKLEEKRRAIEAQKKKVEAAFTRHRQKMGRTAFLNVVRRKGINAPISPRHLPHSLSHPQWKPAKVVWSGQKDANRTERLLNPPARTEEVRIKRALNKPDQIGYHPTDPRVSCGDSGVTPGEADLADYTRSIERLNTSLGFLQTEMQRLAQQQEKIMAMAWVIPAPAPSPHSNSNHMKRGSPHAPNRSPAGIKRRPASFHARTPRTPRPNDLKVTPFSRMLNPPTSVDSLPRLRRFTSSQKRPAEKRDGNEETAAEERAGTGQLKQENKGKHEDEQSQAERARSMGEDKHRRSAEVLQQPLPENKRPISSRVKAENQDRRDLVEVPLSGLKPPEGPSSGQEMEGEEDGDDQKMCCGFFFKDDVKGEEDMAAKKAALRSTVVLRSTLSGLKESWFVPKLNLSLCSRLKAEEEQQKKEEEKARREYIRNEYLRKKQLKLMEDMEEVIKPRSGSLKKKPRPKSIHRDVADSPTPLCSHCPVGVRPRGYSVSSVSLASLNLADNDKDLPNNRKNNRPDSAGGFSSCPSTGSRNGEKDWENDSTTSSTPSNTEYTGPKLYKEPSAKSNKHIIQNALAHCCLAGKVNEGQKNKILDEMEKSEANNFLVLFRDAGCQFRSVYTYCPETEEITRLAGIGPKSIKIKMIEGLYKYNSDRKQFSQIPAKTMSASVDAITIASHLWQTKKQWTPKKLHSK</sequence>
<dbReference type="OMA" id="NDRDQPD"/>
<dbReference type="GO" id="GO:0007026">
    <property type="term" value="P:negative regulation of microtubule depolymerization"/>
    <property type="evidence" value="ECO:0007669"/>
    <property type="project" value="TreeGrafter"/>
</dbReference>
<feature type="compositionally biased region" description="Low complexity" evidence="8">
    <location>
        <begin position="725"/>
        <end position="736"/>
    </location>
</feature>
<dbReference type="InterPro" id="IPR036872">
    <property type="entry name" value="CH_dom_sf"/>
</dbReference>
<dbReference type="InterPro" id="IPR022613">
    <property type="entry name" value="CH_CAMSAP_2"/>
</dbReference>
<evidence type="ECO:0000256" key="3">
    <source>
        <dbReference type="ARBA" id="ARBA00022701"/>
    </source>
</evidence>
<dbReference type="InterPro" id="IPR032940">
    <property type="entry name" value="CAMSAP"/>
</dbReference>
<reference evidence="11" key="3">
    <citation type="submission" date="2025-09" db="UniProtKB">
        <authorList>
            <consortium name="Ensembl"/>
        </authorList>
    </citation>
    <scope>IDENTIFICATION</scope>
</reference>
<comment type="domain">
    <text evidence="6">The CKK domain binds microtubules.</text>
</comment>
<dbReference type="InterPro" id="IPR014797">
    <property type="entry name" value="CKK_CAMSAP"/>
</dbReference>
<dbReference type="Proteomes" id="UP000007303">
    <property type="component" value="Unassembled WGS sequence"/>
</dbReference>
<feature type="compositionally biased region" description="Basic and acidic residues" evidence="8">
    <location>
        <begin position="1105"/>
        <end position="1116"/>
    </location>
</feature>
<dbReference type="Pfam" id="PF11971">
    <property type="entry name" value="CAMSAP_CH"/>
    <property type="match status" value="1"/>
</dbReference>
<dbReference type="GO" id="GO:0031175">
    <property type="term" value="P:neuron projection development"/>
    <property type="evidence" value="ECO:0007669"/>
    <property type="project" value="InterPro"/>
</dbReference>
<evidence type="ECO:0000313" key="11">
    <source>
        <dbReference type="Ensembl" id="ENSTNIP00000000505.1"/>
    </source>
</evidence>
<feature type="region of interest" description="Disordered" evidence="8">
    <location>
        <begin position="960"/>
        <end position="1144"/>
    </location>
</feature>
<feature type="region of interest" description="Disordered" evidence="8">
    <location>
        <begin position="1291"/>
        <end position="1350"/>
    </location>
</feature>
<dbReference type="InterPro" id="IPR038209">
    <property type="entry name" value="CKK_dom_sf"/>
</dbReference>
<dbReference type="Ensembl" id="ENSTNIT00000002523.1">
    <property type="protein sequence ID" value="ENSTNIP00000000505.1"/>
    <property type="gene ID" value="ENSTNIG00000015295.1"/>
</dbReference>
<dbReference type="FunFam" id="3.10.20.360:FF:000001">
    <property type="entry name" value="Calmodulin-regulated spectrin-associated protein 3 isoform 2"/>
    <property type="match status" value="1"/>
</dbReference>
<name>H3BWZ2_TETNG</name>
<evidence type="ECO:0000256" key="6">
    <source>
        <dbReference type="PROSITE-ProRule" id="PRU00841"/>
    </source>
</evidence>
<dbReference type="GO" id="GO:0051011">
    <property type="term" value="F:microtubule minus-end binding"/>
    <property type="evidence" value="ECO:0007669"/>
    <property type="project" value="TreeGrafter"/>
</dbReference>
<comment type="similarity">
    <text evidence="6">Belongs to the CAMSAP1 family.</text>
</comment>
<feature type="compositionally biased region" description="Gly residues" evidence="8">
    <location>
        <begin position="690"/>
        <end position="705"/>
    </location>
</feature>
<dbReference type="InterPro" id="IPR011033">
    <property type="entry name" value="PRC_barrel-like_sf"/>
</dbReference>
<feature type="compositionally biased region" description="Basic and acidic residues" evidence="8">
    <location>
        <begin position="1035"/>
        <end position="1052"/>
    </location>
</feature>
<protein>
    <submittedName>
        <fullName evidence="11">Calmodulin regulated spectrin associated protein family member 2</fullName>
    </submittedName>
</protein>
<dbReference type="Pfam" id="PF08683">
    <property type="entry name" value="CAMSAP_CKK"/>
    <property type="match status" value="1"/>
</dbReference>
<dbReference type="InParanoid" id="H3BWZ2"/>
<feature type="compositionally biased region" description="Basic residues" evidence="8">
    <location>
        <begin position="1244"/>
        <end position="1253"/>
    </location>
</feature>
<dbReference type="InterPro" id="IPR001715">
    <property type="entry name" value="CH_dom"/>
</dbReference>
<dbReference type="GO" id="GO:0036449">
    <property type="term" value="C:microtubule minus-end"/>
    <property type="evidence" value="ECO:0007669"/>
    <property type="project" value="TreeGrafter"/>
</dbReference>
<feature type="domain" description="CKK" evidence="10">
    <location>
        <begin position="1344"/>
        <end position="1478"/>
    </location>
</feature>
<evidence type="ECO:0000256" key="1">
    <source>
        <dbReference type="ARBA" id="ARBA00004245"/>
    </source>
</evidence>
<dbReference type="PROSITE" id="PS50021">
    <property type="entry name" value="CH"/>
    <property type="match status" value="1"/>
</dbReference>
<feature type="compositionally biased region" description="Low complexity" evidence="8">
    <location>
        <begin position="1331"/>
        <end position="1340"/>
    </location>
</feature>
<dbReference type="GO" id="GO:0031122">
    <property type="term" value="P:cytoplasmic microtubule organization"/>
    <property type="evidence" value="ECO:0007669"/>
    <property type="project" value="TreeGrafter"/>
</dbReference>
<feature type="compositionally biased region" description="Basic and acidic residues" evidence="8">
    <location>
        <begin position="1059"/>
        <end position="1087"/>
    </location>
</feature>
<dbReference type="InterPro" id="IPR058042">
    <property type="entry name" value="CAMSAP_N"/>
</dbReference>
<feature type="compositionally biased region" description="Basic and acidic residues" evidence="8">
    <location>
        <begin position="677"/>
        <end position="689"/>
    </location>
</feature>
<reference evidence="11" key="2">
    <citation type="submission" date="2025-08" db="UniProtKB">
        <authorList>
            <consortium name="Ensembl"/>
        </authorList>
    </citation>
    <scope>IDENTIFICATION</scope>
</reference>
<feature type="coiled-coil region" evidence="7">
    <location>
        <begin position="787"/>
        <end position="817"/>
    </location>
</feature>
<feature type="compositionally biased region" description="Basic residues" evidence="8">
    <location>
        <begin position="985"/>
        <end position="998"/>
    </location>
</feature>
<feature type="region of interest" description="Disordered" evidence="8">
    <location>
        <begin position="583"/>
        <end position="737"/>
    </location>
</feature>
<evidence type="ECO:0000256" key="8">
    <source>
        <dbReference type="SAM" id="MobiDB-lite"/>
    </source>
</evidence>
<keyword evidence="12" id="KW-1185">Reference proteome</keyword>
<dbReference type="GeneTree" id="ENSGT00950000182975"/>
<dbReference type="GO" id="GO:0005516">
    <property type="term" value="F:calmodulin binding"/>
    <property type="evidence" value="ECO:0007669"/>
    <property type="project" value="InterPro"/>
</dbReference>
<dbReference type="SUPFAM" id="SSF50346">
    <property type="entry name" value="PRC-barrel domain"/>
    <property type="match status" value="1"/>
</dbReference>
<dbReference type="InterPro" id="IPR031372">
    <property type="entry name" value="CAMSAP_CC1"/>
</dbReference>
<dbReference type="PANTHER" id="PTHR21595:SF1">
    <property type="entry name" value="CALMODULIN-REGULATED SPECTRIN-ASSOCIATED PROTEIN 2"/>
    <property type="match status" value="1"/>
</dbReference>
<dbReference type="PANTHER" id="PTHR21595">
    <property type="entry name" value="PATRONIN"/>
    <property type="match status" value="1"/>
</dbReference>
<keyword evidence="5" id="KW-0206">Cytoskeleton</keyword>
<evidence type="ECO:0000256" key="5">
    <source>
        <dbReference type="ARBA" id="ARBA00023212"/>
    </source>
</evidence>
<dbReference type="Pfam" id="PF25532">
    <property type="entry name" value="CH_CAMSAP2_N"/>
    <property type="match status" value="1"/>
</dbReference>
<feature type="domain" description="Calponin-homology (CH)" evidence="9">
    <location>
        <begin position="192"/>
        <end position="307"/>
    </location>
</feature>
<evidence type="ECO:0000256" key="4">
    <source>
        <dbReference type="ARBA" id="ARBA00023054"/>
    </source>
</evidence>
<keyword evidence="2" id="KW-0963">Cytoplasm</keyword>
<organism evidence="11 12">
    <name type="scientific">Tetraodon nigroviridis</name>
    <name type="common">Spotted green pufferfish</name>
    <name type="synonym">Chelonodon nigroviridis</name>
    <dbReference type="NCBI Taxonomy" id="99883"/>
    <lineage>
        <taxon>Eukaryota</taxon>
        <taxon>Metazoa</taxon>
        <taxon>Chordata</taxon>
        <taxon>Craniata</taxon>
        <taxon>Vertebrata</taxon>
        <taxon>Euteleostomi</taxon>
        <taxon>Actinopterygii</taxon>
        <taxon>Neopterygii</taxon>
        <taxon>Teleostei</taxon>
        <taxon>Neoteleostei</taxon>
        <taxon>Acanthomorphata</taxon>
        <taxon>Eupercaria</taxon>
        <taxon>Tetraodontiformes</taxon>
        <taxon>Tetradontoidea</taxon>
        <taxon>Tetraodontidae</taxon>
        <taxon>Tetraodon</taxon>
    </lineage>
</organism>
<evidence type="ECO:0000259" key="10">
    <source>
        <dbReference type="PROSITE" id="PS51508"/>
    </source>
</evidence>
<dbReference type="Gene3D" id="3.10.20.360">
    <property type="entry name" value="CKK domain"/>
    <property type="match status" value="1"/>
</dbReference>
<feature type="region of interest" description="Disordered" evidence="8">
    <location>
        <begin position="1239"/>
        <end position="1266"/>
    </location>
</feature>
<reference evidence="12" key="1">
    <citation type="journal article" date="2004" name="Nature">
        <title>Genome duplication in the teleost fish Tetraodon nigroviridis reveals the early vertebrate proto-karyotype.</title>
        <authorList>
            <person name="Jaillon O."/>
            <person name="Aury J.-M."/>
            <person name="Brunet F."/>
            <person name="Petit J.-L."/>
            <person name="Stange-Thomann N."/>
            <person name="Mauceli E."/>
            <person name="Bouneau L."/>
            <person name="Fischer C."/>
            <person name="Ozouf-Costaz C."/>
            <person name="Bernot A."/>
            <person name="Nicaud S."/>
            <person name="Jaffe D."/>
            <person name="Fisher S."/>
            <person name="Lutfalla G."/>
            <person name="Dossat C."/>
            <person name="Segurens B."/>
            <person name="Dasilva C."/>
            <person name="Salanoubat M."/>
            <person name="Levy M."/>
            <person name="Boudet N."/>
            <person name="Castellano S."/>
            <person name="Anthouard V."/>
            <person name="Jubin C."/>
            <person name="Castelli V."/>
            <person name="Katinka M."/>
            <person name="Vacherie B."/>
            <person name="Biemont C."/>
            <person name="Skalli Z."/>
            <person name="Cattolico L."/>
            <person name="Poulain J."/>
            <person name="De Berardinis V."/>
            <person name="Cruaud C."/>
            <person name="Duprat S."/>
            <person name="Brottier P."/>
            <person name="Coutanceau J.-P."/>
            <person name="Gouzy J."/>
            <person name="Parra G."/>
            <person name="Lardier G."/>
            <person name="Chapple C."/>
            <person name="McKernan K.J."/>
            <person name="McEwan P."/>
            <person name="Bosak S."/>
            <person name="Kellis M."/>
            <person name="Volff J.-N."/>
            <person name="Guigo R."/>
            <person name="Zody M.C."/>
            <person name="Mesirov J."/>
            <person name="Lindblad-Toh K."/>
            <person name="Birren B."/>
            <person name="Nusbaum C."/>
            <person name="Kahn D."/>
            <person name="Robinson-Rechavi M."/>
            <person name="Laudet V."/>
            <person name="Schachter V."/>
            <person name="Quetier F."/>
            <person name="Saurin W."/>
            <person name="Scarpelli C."/>
            <person name="Wincker P."/>
            <person name="Lander E.S."/>
            <person name="Weissenbach J."/>
            <person name="Roest Crollius H."/>
        </authorList>
    </citation>
    <scope>NUCLEOTIDE SEQUENCE [LARGE SCALE GENOMIC DNA]</scope>
</reference>
<dbReference type="SUPFAM" id="SSF47576">
    <property type="entry name" value="Calponin-homology domain, CH-domain"/>
    <property type="match status" value="1"/>
</dbReference>
<dbReference type="GO" id="GO:0030507">
    <property type="term" value="F:spectrin binding"/>
    <property type="evidence" value="ECO:0007669"/>
    <property type="project" value="InterPro"/>
</dbReference>
<evidence type="ECO:0000256" key="2">
    <source>
        <dbReference type="ARBA" id="ARBA00022490"/>
    </source>
</evidence>
<comment type="subcellular location">
    <subcellularLocation>
        <location evidence="1">Cytoplasm</location>
        <location evidence="1">Cytoskeleton</location>
    </subcellularLocation>
</comment>
<keyword evidence="4 7" id="KW-0175">Coiled coil</keyword>
<dbReference type="PROSITE" id="PS51508">
    <property type="entry name" value="CKK"/>
    <property type="match status" value="1"/>
</dbReference>
<feature type="region of interest" description="Disordered" evidence="8">
    <location>
        <begin position="749"/>
        <end position="781"/>
    </location>
</feature>
<evidence type="ECO:0000256" key="7">
    <source>
        <dbReference type="SAM" id="Coils"/>
    </source>
</evidence>
<evidence type="ECO:0000313" key="12">
    <source>
        <dbReference type="Proteomes" id="UP000007303"/>
    </source>
</evidence>
<dbReference type="SMART" id="SM01051">
    <property type="entry name" value="CAMSAP_CKK"/>
    <property type="match status" value="1"/>
</dbReference>
<keyword evidence="3 6" id="KW-0493">Microtubule</keyword>
<evidence type="ECO:0000259" key="9">
    <source>
        <dbReference type="PROSITE" id="PS50021"/>
    </source>
</evidence>
<accession>H3BWZ2</accession>
<feature type="region of interest" description="Disordered" evidence="8">
    <location>
        <begin position="342"/>
        <end position="361"/>
    </location>
</feature>
<dbReference type="Pfam" id="PF17095">
    <property type="entry name" value="CAMSAP_CC1"/>
    <property type="match status" value="1"/>
</dbReference>